<proteinExistence type="predicted"/>
<dbReference type="EMBL" id="GBHO01028193">
    <property type="protein sequence ID" value="JAG15411.1"/>
    <property type="molecule type" value="Transcribed_RNA"/>
</dbReference>
<accession>A0A0A9X6Y8</accession>
<feature type="region of interest" description="Disordered" evidence="1">
    <location>
        <begin position="95"/>
        <end position="121"/>
    </location>
</feature>
<evidence type="ECO:0000256" key="1">
    <source>
        <dbReference type="SAM" id="MobiDB-lite"/>
    </source>
</evidence>
<feature type="region of interest" description="Disordered" evidence="1">
    <location>
        <begin position="1"/>
        <end position="20"/>
    </location>
</feature>
<sequence>PETDNGKFPTTTSAVNHSYPGDSGFKQAFPLRCAPSGAVDLKSDSLAPATLKQYECPFRRWWVFCGQLKSDPFGIDVPKTPSLVSNISETTSVTHGSFNGHSSALPLASKTNISRDPFEDS</sequence>
<gene>
    <name evidence="2" type="ORF">CM83_104959</name>
</gene>
<feature type="non-terminal residue" evidence="2">
    <location>
        <position position="121"/>
    </location>
</feature>
<dbReference type="AlphaFoldDB" id="A0A0A9X6Y8"/>
<reference evidence="2" key="2">
    <citation type="submission" date="2014-07" db="EMBL/GenBank/DDBJ databases">
        <authorList>
            <person name="Hull J."/>
        </authorList>
    </citation>
    <scope>NUCLEOTIDE SEQUENCE</scope>
</reference>
<protein>
    <submittedName>
        <fullName evidence="2">Uncharacterized protein</fullName>
    </submittedName>
</protein>
<evidence type="ECO:0000313" key="2">
    <source>
        <dbReference type="EMBL" id="JAG15411.1"/>
    </source>
</evidence>
<organism evidence="2">
    <name type="scientific">Lygus hesperus</name>
    <name type="common">Western plant bug</name>
    <dbReference type="NCBI Taxonomy" id="30085"/>
    <lineage>
        <taxon>Eukaryota</taxon>
        <taxon>Metazoa</taxon>
        <taxon>Ecdysozoa</taxon>
        <taxon>Arthropoda</taxon>
        <taxon>Hexapoda</taxon>
        <taxon>Insecta</taxon>
        <taxon>Pterygota</taxon>
        <taxon>Neoptera</taxon>
        <taxon>Paraneoptera</taxon>
        <taxon>Hemiptera</taxon>
        <taxon>Heteroptera</taxon>
        <taxon>Panheteroptera</taxon>
        <taxon>Cimicomorpha</taxon>
        <taxon>Miridae</taxon>
        <taxon>Mirini</taxon>
        <taxon>Lygus</taxon>
    </lineage>
</organism>
<name>A0A0A9X6Y8_LYGHE</name>
<feature type="non-terminal residue" evidence="2">
    <location>
        <position position="1"/>
    </location>
</feature>
<reference evidence="2" key="1">
    <citation type="journal article" date="2014" name="PLoS ONE">
        <title>Transcriptome-Based Identification of ABC Transporters in the Western Tarnished Plant Bug Lygus hesperus.</title>
        <authorList>
            <person name="Hull J.J."/>
            <person name="Chaney K."/>
            <person name="Geib S.M."/>
            <person name="Fabrick J.A."/>
            <person name="Brent C.S."/>
            <person name="Walsh D."/>
            <person name="Lavine L.C."/>
        </authorList>
    </citation>
    <scope>NUCLEOTIDE SEQUENCE</scope>
</reference>